<evidence type="ECO:0000313" key="3">
    <source>
        <dbReference type="EMBL" id="STY28608.1"/>
    </source>
</evidence>
<dbReference type="Proteomes" id="UP000255297">
    <property type="component" value="Unassembled WGS sequence"/>
</dbReference>
<gene>
    <name evidence="3" type="primary">yggU</name>
    <name evidence="3" type="ORF">NCTC11532_00783</name>
</gene>
<dbReference type="RefSeq" id="WP_031564093.1">
    <property type="nucleotide sequence ID" value="NZ_CAAAIS010000011.1"/>
</dbReference>
<dbReference type="Pfam" id="PF02594">
    <property type="entry name" value="DUF167"/>
    <property type="match status" value="1"/>
</dbReference>
<accession>A0A378LRX9</accession>
<dbReference type="PANTHER" id="PTHR13420:SF7">
    <property type="entry name" value="UPF0235 PROTEIN C15ORF40"/>
    <property type="match status" value="1"/>
</dbReference>
<dbReference type="HAMAP" id="MF_00634">
    <property type="entry name" value="UPF0235"/>
    <property type="match status" value="1"/>
</dbReference>
<dbReference type="InterPro" id="IPR036591">
    <property type="entry name" value="YggU-like_sf"/>
</dbReference>
<dbReference type="PANTHER" id="PTHR13420">
    <property type="entry name" value="UPF0235 PROTEIN C15ORF40"/>
    <property type="match status" value="1"/>
</dbReference>
<reference evidence="3 4" key="1">
    <citation type="submission" date="2018-06" db="EMBL/GenBank/DDBJ databases">
        <authorList>
            <consortium name="Pathogen Informatics"/>
            <person name="Doyle S."/>
        </authorList>
    </citation>
    <scope>NUCLEOTIDE SEQUENCE [LARGE SCALE GENOMIC DNA]</scope>
    <source>
        <strain evidence="3 4">NCTC11532</strain>
    </source>
</reference>
<evidence type="ECO:0000313" key="4">
    <source>
        <dbReference type="Proteomes" id="UP000255297"/>
    </source>
</evidence>
<evidence type="ECO:0000256" key="1">
    <source>
        <dbReference type="ARBA" id="ARBA00010364"/>
    </source>
</evidence>
<dbReference type="NCBIfam" id="TIGR00251">
    <property type="entry name" value="DUF167 family protein"/>
    <property type="match status" value="1"/>
</dbReference>
<dbReference type="InterPro" id="IPR003746">
    <property type="entry name" value="DUF167"/>
</dbReference>
<dbReference type="EMBL" id="UGPB01000001">
    <property type="protein sequence ID" value="STY28608.1"/>
    <property type="molecule type" value="Genomic_DNA"/>
</dbReference>
<comment type="similarity">
    <text evidence="1 2">Belongs to the UPF0235 family.</text>
</comment>
<dbReference type="AlphaFoldDB" id="A0A378LRX9"/>
<dbReference type="Gene3D" id="3.30.1200.10">
    <property type="entry name" value="YggU-like"/>
    <property type="match status" value="1"/>
</dbReference>
<keyword evidence="4" id="KW-1185">Reference proteome</keyword>
<organism evidence="3 4">
    <name type="scientific">Legionella wadsworthii</name>
    <dbReference type="NCBI Taxonomy" id="28088"/>
    <lineage>
        <taxon>Bacteria</taxon>
        <taxon>Pseudomonadati</taxon>
        <taxon>Pseudomonadota</taxon>
        <taxon>Gammaproteobacteria</taxon>
        <taxon>Legionellales</taxon>
        <taxon>Legionellaceae</taxon>
        <taxon>Legionella</taxon>
    </lineage>
</organism>
<name>A0A378LRX9_9GAMM</name>
<dbReference type="GO" id="GO:0005737">
    <property type="term" value="C:cytoplasm"/>
    <property type="evidence" value="ECO:0007669"/>
    <property type="project" value="TreeGrafter"/>
</dbReference>
<protein>
    <recommendedName>
        <fullName evidence="2">UPF0235 protein NCTC11532_00783</fullName>
    </recommendedName>
</protein>
<dbReference type="STRING" id="1122170.GCA_000701265_03165"/>
<dbReference type="SMART" id="SM01152">
    <property type="entry name" value="DUF167"/>
    <property type="match status" value="1"/>
</dbReference>
<sequence length="91" mass="10295">MWYQRDAKGLTLYVFIQPGSKKTEVVGIYDGKLKIRLNAPPIEGRANKTLIHFIALLFKVPLKQVSLIRGDKSRHKVLKILGDAIIPDDLL</sequence>
<proteinExistence type="inferred from homology"/>
<evidence type="ECO:0000256" key="2">
    <source>
        <dbReference type="HAMAP-Rule" id="MF_00634"/>
    </source>
</evidence>
<dbReference type="SUPFAM" id="SSF69786">
    <property type="entry name" value="YggU-like"/>
    <property type="match status" value="1"/>
</dbReference>
<dbReference type="OrthoDB" id="9800587at2"/>